<feature type="transmembrane region" description="Helical" evidence="1">
    <location>
        <begin position="7"/>
        <end position="23"/>
    </location>
</feature>
<name>A0A0G1HSG7_9BACT</name>
<proteinExistence type="predicted"/>
<comment type="caution">
    <text evidence="2">The sequence shown here is derived from an EMBL/GenBank/DDBJ whole genome shotgun (WGS) entry which is preliminary data.</text>
</comment>
<evidence type="ECO:0000256" key="1">
    <source>
        <dbReference type="SAM" id="Phobius"/>
    </source>
</evidence>
<sequence>MSSATRHTIYLTLSILIAWFWSSNPSLNIYNLQLTGALTLLYFGFKFFSRPSIQKTINLPSTIILNTICLLLVFSTGGIISPLFFLLDLLFFALALLFEPIQATVASVLIVFIFLTQNYHSLDTAKIINLFSLILMTPIAVIFSRNFLEVLESKGKIKVLEAALHETEAESLLWISRQAKPSLASVLNSTTDLVMYFNSKGRDLFLPPAIVEKLKSIQTDMITLYSSASSLEKAIEKESDKGKL</sequence>
<protein>
    <submittedName>
        <fullName evidence="2">Uncharacterized protein</fullName>
    </submittedName>
</protein>
<feature type="transmembrane region" description="Helical" evidence="1">
    <location>
        <begin position="91"/>
        <end position="115"/>
    </location>
</feature>
<keyword evidence="1" id="KW-0812">Transmembrane</keyword>
<evidence type="ECO:0000313" key="2">
    <source>
        <dbReference type="EMBL" id="KKT49588.1"/>
    </source>
</evidence>
<feature type="transmembrane region" description="Helical" evidence="1">
    <location>
        <begin position="61"/>
        <end position="85"/>
    </location>
</feature>
<reference evidence="2 3" key="1">
    <citation type="journal article" date="2015" name="Nature">
        <title>rRNA introns, odd ribosomes, and small enigmatic genomes across a large radiation of phyla.</title>
        <authorList>
            <person name="Brown C.T."/>
            <person name="Hug L.A."/>
            <person name="Thomas B.C."/>
            <person name="Sharon I."/>
            <person name="Castelle C.J."/>
            <person name="Singh A."/>
            <person name="Wilkins M.J."/>
            <person name="Williams K.H."/>
            <person name="Banfield J.F."/>
        </authorList>
    </citation>
    <scope>NUCLEOTIDE SEQUENCE [LARGE SCALE GENOMIC DNA]</scope>
</reference>
<dbReference type="EMBL" id="LCIE01000004">
    <property type="protein sequence ID" value="KKT49588.1"/>
    <property type="molecule type" value="Genomic_DNA"/>
</dbReference>
<dbReference type="AlphaFoldDB" id="A0A0G1HSG7"/>
<organism evidence="2 3">
    <name type="scientific">Candidatus Collierbacteria bacterium GW2011_GWC2_44_18</name>
    <dbReference type="NCBI Taxonomy" id="1618392"/>
    <lineage>
        <taxon>Bacteria</taxon>
        <taxon>Candidatus Collieribacteriota</taxon>
    </lineage>
</organism>
<accession>A0A0G1HSG7</accession>
<gene>
    <name evidence="2" type="ORF">UW41_C0004G0009</name>
</gene>
<feature type="transmembrane region" description="Helical" evidence="1">
    <location>
        <begin position="29"/>
        <end position="49"/>
    </location>
</feature>
<dbReference type="Proteomes" id="UP000034172">
    <property type="component" value="Unassembled WGS sequence"/>
</dbReference>
<keyword evidence="1" id="KW-0472">Membrane</keyword>
<dbReference type="STRING" id="1618392.UW41_C0004G0009"/>
<evidence type="ECO:0000313" key="3">
    <source>
        <dbReference type="Proteomes" id="UP000034172"/>
    </source>
</evidence>
<keyword evidence="1" id="KW-1133">Transmembrane helix</keyword>
<feature type="transmembrane region" description="Helical" evidence="1">
    <location>
        <begin position="127"/>
        <end position="148"/>
    </location>
</feature>